<keyword evidence="8 13" id="KW-1133">Transmembrane helix</keyword>
<evidence type="ECO:0000256" key="1">
    <source>
        <dbReference type="ARBA" id="ARBA00004323"/>
    </source>
</evidence>
<feature type="transmembrane region" description="Helical" evidence="13">
    <location>
        <begin position="12"/>
        <end position="30"/>
    </location>
</feature>
<dbReference type="GO" id="GO:0016758">
    <property type="term" value="F:hexosyltransferase activity"/>
    <property type="evidence" value="ECO:0007669"/>
    <property type="project" value="InterPro"/>
</dbReference>
<evidence type="ECO:0000256" key="12">
    <source>
        <dbReference type="ARBA" id="ARBA00023180"/>
    </source>
</evidence>
<keyword evidence="15" id="KW-1185">Reference proteome</keyword>
<name>A0A401PND7_SCYTO</name>
<evidence type="ECO:0000313" key="14">
    <source>
        <dbReference type="EMBL" id="GCB74625.1"/>
    </source>
</evidence>
<dbReference type="OMA" id="VFKEVPM"/>
<evidence type="ECO:0000313" key="15">
    <source>
        <dbReference type="Proteomes" id="UP000288216"/>
    </source>
</evidence>
<keyword evidence="12" id="KW-0325">Glycoprotein</keyword>
<evidence type="ECO:0000256" key="5">
    <source>
        <dbReference type="ARBA" id="ARBA00022679"/>
    </source>
</evidence>
<evidence type="ECO:0000256" key="11">
    <source>
        <dbReference type="ARBA" id="ARBA00023136"/>
    </source>
</evidence>
<protein>
    <recommendedName>
        <fullName evidence="13">Hexosyltransferase</fullName>
        <ecNumber evidence="13">2.4.1.-</ecNumber>
    </recommendedName>
</protein>
<organism evidence="14 15">
    <name type="scientific">Scyliorhinus torazame</name>
    <name type="common">Cloudy catshark</name>
    <name type="synonym">Catulus torazame</name>
    <dbReference type="NCBI Taxonomy" id="75743"/>
    <lineage>
        <taxon>Eukaryota</taxon>
        <taxon>Metazoa</taxon>
        <taxon>Chordata</taxon>
        <taxon>Craniata</taxon>
        <taxon>Vertebrata</taxon>
        <taxon>Chondrichthyes</taxon>
        <taxon>Elasmobranchii</taxon>
        <taxon>Galeomorphii</taxon>
        <taxon>Galeoidea</taxon>
        <taxon>Carcharhiniformes</taxon>
        <taxon>Scyliorhinidae</taxon>
        <taxon>Scyliorhinus</taxon>
    </lineage>
</organism>
<dbReference type="GO" id="GO:0000139">
    <property type="term" value="C:Golgi membrane"/>
    <property type="evidence" value="ECO:0007669"/>
    <property type="project" value="UniProtKB-SubCell"/>
</dbReference>
<evidence type="ECO:0000256" key="4">
    <source>
        <dbReference type="ARBA" id="ARBA00022676"/>
    </source>
</evidence>
<gene>
    <name evidence="14" type="ORF">scyTo_0003716</name>
</gene>
<dbReference type="EMBL" id="BFAA01001041">
    <property type="protein sequence ID" value="GCB74625.1"/>
    <property type="molecule type" value="Genomic_DNA"/>
</dbReference>
<keyword evidence="7 13" id="KW-0735">Signal-anchor</keyword>
<dbReference type="STRING" id="75743.A0A401PND7"/>
<keyword evidence="6 13" id="KW-0812">Transmembrane</keyword>
<evidence type="ECO:0000256" key="8">
    <source>
        <dbReference type="ARBA" id="ARBA00022989"/>
    </source>
</evidence>
<evidence type="ECO:0000256" key="6">
    <source>
        <dbReference type="ARBA" id="ARBA00022692"/>
    </source>
</evidence>
<evidence type="ECO:0000256" key="9">
    <source>
        <dbReference type="ARBA" id="ARBA00023034"/>
    </source>
</evidence>
<evidence type="ECO:0000256" key="13">
    <source>
        <dbReference type="RuleBase" id="RU363063"/>
    </source>
</evidence>
<dbReference type="InterPro" id="IPR002659">
    <property type="entry name" value="Glyco_trans_31"/>
</dbReference>
<comment type="similarity">
    <text evidence="3 13">Belongs to the glycosyltransferase 31 family.</text>
</comment>
<dbReference type="PANTHER" id="PTHR11214">
    <property type="entry name" value="BETA-1,3-N-ACETYLGLUCOSAMINYLTRANSFERASE"/>
    <property type="match status" value="1"/>
</dbReference>
<comment type="subcellular location">
    <subcellularLocation>
        <location evidence="1 13">Golgi apparatus membrane</location>
        <topology evidence="1 13">Single-pass type II membrane protein</topology>
    </subcellularLocation>
</comment>
<dbReference type="OrthoDB" id="115198at2759"/>
<dbReference type="FunFam" id="3.90.550.50:FF:000001">
    <property type="entry name" value="Hexosyltransferase"/>
    <property type="match status" value="1"/>
</dbReference>
<sequence length="375" mass="43168">MQLIFCRLRTHQWCFLLFNVILFHALLFGADVVEEYLLQSSPTTYADTQTLDIRERARKLDMGPVKRNASEYFHISSAEACGDGDLFLLAVIASQAENLTQREVIRKTWANMSQVQGYGLLTLFAIGIPQTQAAQEEINREYENHRDIIQGTFLDSANNAIVKTTMIMRWTVTFCPKALFILKSDEETFVNYRSLMEYLLSLKRHAEDLYIGRVHHQVMPIRDPLSKYYVPVSLYSRKYYPDFCSSTAFVISQDVARKVFVVSMDMETSMPEDIFVGICAQKAGVVPIHSSRFSGEKHIRFNRCCYKFIFSSFGMTGDELVKAWEEINESRQCTMLDMYYGLIKCKALTYLDKLTSHRSTSHRSTESEELVASPH</sequence>
<dbReference type="EC" id="2.4.1.-" evidence="13"/>
<dbReference type="AlphaFoldDB" id="A0A401PND7"/>
<dbReference type="Pfam" id="PF01762">
    <property type="entry name" value="Galactosyl_T"/>
    <property type="match status" value="1"/>
</dbReference>
<dbReference type="PANTHER" id="PTHR11214:SF29">
    <property type="entry name" value="BETA-1,3-GALACTOSYLTRANSFERASE 9"/>
    <property type="match status" value="1"/>
</dbReference>
<comment type="pathway">
    <text evidence="2">Protein modification; protein glycosylation.</text>
</comment>
<keyword evidence="5" id="KW-0808">Transferase</keyword>
<evidence type="ECO:0000256" key="7">
    <source>
        <dbReference type="ARBA" id="ARBA00022968"/>
    </source>
</evidence>
<keyword evidence="9 13" id="KW-0333">Golgi apparatus</keyword>
<dbReference type="GO" id="GO:0006493">
    <property type="term" value="P:protein O-linked glycosylation"/>
    <property type="evidence" value="ECO:0007669"/>
    <property type="project" value="TreeGrafter"/>
</dbReference>
<evidence type="ECO:0000256" key="3">
    <source>
        <dbReference type="ARBA" id="ARBA00008661"/>
    </source>
</evidence>
<evidence type="ECO:0000256" key="2">
    <source>
        <dbReference type="ARBA" id="ARBA00004922"/>
    </source>
</evidence>
<proteinExistence type="inferred from homology"/>
<dbReference type="Gene3D" id="3.90.550.50">
    <property type="match status" value="1"/>
</dbReference>
<dbReference type="Proteomes" id="UP000288216">
    <property type="component" value="Unassembled WGS sequence"/>
</dbReference>
<dbReference type="GO" id="GO:0006629">
    <property type="term" value="P:lipid metabolic process"/>
    <property type="evidence" value="ECO:0007669"/>
    <property type="project" value="UniProtKB-KW"/>
</dbReference>
<keyword evidence="11 13" id="KW-0472">Membrane</keyword>
<keyword evidence="4 13" id="KW-0328">Glycosyltransferase</keyword>
<keyword evidence="10" id="KW-0443">Lipid metabolism</keyword>
<accession>A0A401PND7</accession>
<reference evidence="14 15" key="1">
    <citation type="journal article" date="2018" name="Nat. Ecol. Evol.">
        <title>Shark genomes provide insights into elasmobranch evolution and the origin of vertebrates.</title>
        <authorList>
            <person name="Hara Y"/>
            <person name="Yamaguchi K"/>
            <person name="Onimaru K"/>
            <person name="Kadota M"/>
            <person name="Koyanagi M"/>
            <person name="Keeley SD"/>
            <person name="Tatsumi K"/>
            <person name="Tanaka K"/>
            <person name="Motone F"/>
            <person name="Kageyama Y"/>
            <person name="Nozu R"/>
            <person name="Adachi N"/>
            <person name="Nishimura O"/>
            <person name="Nakagawa R"/>
            <person name="Tanegashima C"/>
            <person name="Kiyatake I"/>
            <person name="Matsumoto R"/>
            <person name="Murakumo K"/>
            <person name="Nishida K"/>
            <person name="Terakita A"/>
            <person name="Kuratani S"/>
            <person name="Sato K"/>
            <person name="Hyodo S Kuraku.S."/>
        </authorList>
    </citation>
    <scope>NUCLEOTIDE SEQUENCE [LARGE SCALE GENOMIC DNA]</scope>
</reference>
<evidence type="ECO:0000256" key="10">
    <source>
        <dbReference type="ARBA" id="ARBA00023098"/>
    </source>
</evidence>
<comment type="caution">
    <text evidence="14">The sequence shown here is derived from an EMBL/GenBank/DDBJ whole genome shotgun (WGS) entry which is preliminary data.</text>
</comment>